<evidence type="ECO:0008006" key="4">
    <source>
        <dbReference type="Google" id="ProtNLM"/>
    </source>
</evidence>
<gene>
    <name evidence="2" type="ORF">RCC_07219</name>
</gene>
<feature type="compositionally biased region" description="Low complexity" evidence="1">
    <location>
        <begin position="32"/>
        <end position="68"/>
    </location>
</feature>
<dbReference type="GeneID" id="35602338"/>
<name>A0A2D3VCC3_9PEZI</name>
<dbReference type="InterPro" id="IPR036397">
    <property type="entry name" value="RNaseH_sf"/>
</dbReference>
<evidence type="ECO:0000313" key="3">
    <source>
        <dbReference type="Proteomes" id="UP000225277"/>
    </source>
</evidence>
<dbReference type="AlphaFoldDB" id="A0A2D3VCC3"/>
<protein>
    <recommendedName>
        <fullName evidence="4">Exonuclease domain-containing protein</fullName>
    </recommendedName>
</protein>
<dbReference type="InterPro" id="IPR012337">
    <property type="entry name" value="RNaseH-like_sf"/>
</dbReference>
<reference evidence="2 3" key="1">
    <citation type="submission" date="2016-03" db="EMBL/GenBank/DDBJ databases">
        <authorList>
            <person name="Ploux O."/>
        </authorList>
    </citation>
    <scope>NUCLEOTIDE SEQUENCE [LARGE SCALE GENOMIC DNA]</scope>
    <source>
        <strain evidence="2 3">URUG2</strain>
    </source>
</reference>
<accession>A0A2D3VCC3</accession>
<feature type="compositionally biased region" description="Polar residues" evidence="1">
    <location>
        <begin position="14"/>
        <end position="31"/>
    </location>
</feature>
<dbReference type="Gene3D" id="3.30.420.10">
    <property type="entry name" value="Ribonuclease H-like superfamily/Ribonuclease H"/>
    <property type="match status" value="1"/>
</dbReference>
<organism evidence="2 3">
    <name type="scientific">Ramularia collo-cygni</name>
    <dbReference type="NCBI Taxonomy" id="112498"/>
    <lineage>
        <taxon>Eukaryota</taxon>
        <taxon>Fungi</taxon>
        <taxon>Dikarya</taxon>
        <taxon>Ascomycota</taxon>
        <taxon>Pezizomycotina</taxon>
        <taxon>Dothideomycetes</taxon>
        <taxon>Dothideomycetidae</taxon>
        <taxon>Mycosphaerellales</taxon>
        <taxon>Mycosphaerellaceae</taxon>
        <taxon>Ramularia</taxon>
    </lineage>
</organism>
<dbReference type="SUPFAM" id="SSF53098">
    <property type="entry name" value="Ribonuclease H-like"/>
    <property type="match status" value="1"/>
</dbReference>
<feature type="region of interest" description="Disordered" evidence="1">
    <location>
        <begin position="293"/>
        <end position="323"/>
    </location>
</feature>
<dbReference type="RefSeq" id="XP_023628245.1">
    <property type="nucleotide sequence ID" value="XM_023772477.1"/>
</dbReference>
<keyword evidence="3" id="KW-1185">Reference proteome</keyword>
<dbReference type="STRING" id="112498.A0A2D3VCC3"/>
<evidence type="ECO:0000313" key="2">
    <source>
        <dbReference type="EMBL" id="CZT21356.1"/>
    </source>
</evidence>
<proteinExistence type="predicted"/>
<dbReference type="Proteomes" id="UP000225277">
    <property type="component" value="Unassembled WGS sequence"/>
</dbReference>
<dbReference type="EMBL" id="FJUY01000011">
    <property type="protein sequence ID" value="CZT21356.1"/>
    <property type="molecule type" value="Genomic_DNA"/>
</dbReference>
<dbReference type="OrthoDB" id="8191639at2759"/>
<evidence type="ECO:0000256" key="1">
    <source>
        <dbReference type="SAM" id="MobiDB-lite"/>
    </source>
</evidence>
<dbReference type="GO" id="GO:0003676">
    <property type="term" value="F:nucleic acid binding"/>
    <property type="evidence" value="ECO:0007669"/>
    <property type="project" value="InterPro"/>
</dbReference>
<sequence length="323" mass="35589">MVFPVSYAEMLSEKSAQTPRKRSPSNSAICVSSTSADQSSTSSSTSQGSNSQSSASRSTPPQPRASSPFRHHPIETGPGICKAQQIFPRMDLLLPDEPVAVDFEFQNFQRNGESKQRHRLGWIGVVNTKGESILDCFVRYEREEGVRVIMPPKRFGVSMQDLQLNNGAIPAEIAEAWLADIMRGRLVIVHGGSGGDLVACQIINPFQEAERVVDTQDLHSRTNLGALMDEVFPLEGRVQVGGVHTPIEDAQSTMKLYLNKVAYDRAAEKASLERRGLETFCKPSAVQTRQVQEMRRRHAQASHMFQRNANGRGRNGKGGRGGQ</sequence>
<feature type="region of interest" description="Disordered" evidence="1">
    <location>
        <begin position="1"/>
        <end position="78"/>
    </location>
</feature>